<organism evidence="1 2">
    <name type="scientific">Rhizobium tumorigenes</name>
    <dbReference type="NCBI Taxonomy" id="2041385"/>
    <lineage>
        <taxon>Bacteria</taxon>
        <taxon>Pseudomonadati</taxon>
        <taxon>Pseudomonadota</taxon>
        <taxon>Alphaproteobacteria</taxon>
        <taxon>Hyphomicrobiales</taxon>
        <taxon>Rhizobiaceae</taxon>
        <taxon>Rhizobium/Agrobacterium group</taxon>
        <taxon>Rhizobium</taxon>
    </lineage>
</organism>
<proteinExistence type="predicted"/>
<dbReference type="InterPro" id="IPR029000">
    <property type="entry name" value="Cyclophilin-like_dom_sf"/>
</dbReference>
<protein>
    <submittedName>
        <fullName evidence="1">DUF3830 family protein</fullName>
    </submittedName>
</protein>
<dbReference type="SUPFAM" id="SSF50891">
    <property type="entry name" value="Cyclophilin-like"/>
    <property type="match status" value="1"/>
</dbReference>
<dbReference type="InterPro" id="IPR024532">
    <property type="entry name" value="DUF3830"/>
</dbReference>
<gene>
    <name evidence="1" type="ORF">PR017_03965</name>
</gene>
<dbReference type="Pfam" id="PF12903">
    <property type="entry name" value="DUF3830"/>
    <property type="match status" value="1"/>
</dbReference>
<dbReference type="EMBL" id="CP117255">
    <property type="protein sequence ID" value="WFR96301.1"/>
    <property type="molecule type" value="Genomic_DNA"/>
</dbReference>
<dbReference type="KEGG" id="rtu:PR017_03965"/>
<reference evidence="2" key="2">
    <citation type="journal article" date="2023" name="MicrobiologyOpen">
        <title>Genomics of the tumorigenes clade of the family Rhizobiaceae and description of Rhizobium rhododendri sp. nov.</title>
        <authorList>
            <person name="Kuzmanovic N."/>
            <person name="diCenzo G.C."/>
            <person name="Bunk B."/>
            <person name="Sproeer C."/>
            <person name="Fruehling A."/>
            <person name="Neumann-Schaal M."/>
            <person name="Overmann J."/>
            <person name="Smalla K."/>
        </authorList>
    </citation>
    <scope>NUCLEOTIDE SEQUENCE [LARGE SCALE GENOMIC DNA]</scope>
    <source>
        <strain evidence="2">1078</strain>
    </source>
</reference>
<accession>A0AAF1K961</accession>
<dbReference type="Proteomes" id="UP000249499">
    <property type="component" value="Chromosome"/>
</dbReference>
<name>A0AAF1K961_9HYPH</name>
<evidence type="ECO:0000313" key="1">
    <source>
        <dbReference type="EMBL" id="WFR96301.1"/>
    </source>
</evidence>
<dbReference type="AlphaFoldDB" id="A0AAF1K961"/>
<dbReference type="RefSeq" id="WP_111220399.1">
    <property type="nucleotide sequence ID" value="NZ_CP117255.1"/>
</dbReference>
<dbReference type="Gene3D" id="2.40.100.20">
    <property type="match status" value="1"/>
</dbReference>
<sequence>MQMVRLTVGDLVFVARFENEKAPETCKAFEALLPFVNQTIHSRWSGEAVWVPLGDFEFGVGFENHTTHPSRGDILLYPGGYSETELLFAYGSSSFASKMGSLAGNHFLTVVEGAEHLPEMGRRVLWNGAQPIRFEPIG</sequence>
<evidence type="ECO:0000313" key="2">
    <source>
        <dbReference type="Proteomes" id="UP000249499"/>
    </source>
</evidence>
<reference evidence="1 2" key="1">
    <citation type="journal article" date="2018" name="Sci. Rep.">
        <title>Rhizobium tumorigenes sp. nov., a novel plant tumorigenic bacterium isolated from cane gall tumors on thornless blackberry.</title>
        <authorList>
            <person name="Kuzmanovi N."/>
            <person name="Smalla K."/>
            <person name="Gronow S."/>
            <person name="PuBawska J."/>
        </authorList>
    </citation>
    <scope>NUCLEOTIDE SEQUENCE [LARGE SCALE GENOMIC DNA]</scope>
    <source>
        <strain evidence="1 2">1078</strain>
    </source>
</reference>
<keyword evidence="2" id="KW-1185">Reference proteome</keyword>